<reference evidence="9 10" key="1">
    <citation type="submission" date="2017-05" db="EMBL/GenBank/DDBJ databases">
        <title>The Genome Sequence of Enterococcus sp. 10A9_DIV0425.</title>
        <authorList>
            <consortium name="The Broad Institute Genomics Platform"/>
            <consortium name="The Broad Institute Genomic Center for Infectious Diseases"/>
            <person name="Earl A."/>
            <person name="Manson A."/>
            <person name="Schwartman J."/>
            <person name="Gilmore M."/>
            <person name="Abouelleil A."/>
            <person name="Cao P."/>
            <person name="Chapman S."/>
            <person name="Cusick C."/>
            <person name="Shea T."/>
            <person name="Young S."/>
            <person name="Neafsey D."/>
            <person name="Nusbaum C."/>
            <person name="Birren B."/>
        </authorList>
    </citation>
    <scope>NUCLEOTIDE SEQUENCE [LARGE SCALE GENOMIC DNA]</scope>
    <source>
        <strain evidence="9 10">10A9_DIV0425</strain>
    </source>
</reference>
<evidence type="ECO:0000259" key="8">
    <source>
        <dbReference type="Pfam" id="PF00324"/>
    </source>
</evidence>
<dbReference type="InterPro" id="IPR004841">
    <property type="entry name" value="AA-permease/SLC12A_dom"/>
</dbReference>
<dbReference type="FunFam" id="1.20.1740.10:FF:000001">
    <property type="entry name" value="Amino acid permease"/>
    <property type="match status" value="1"/>
</dbReference>
<dbReference type="AlphaFoldDB" id="A0A242JY28"/>
<evidence type="ECO:0000313" key="9">
    <source>
        <dbReference type="EMBL" id="OTP10132.1"/>
    </source>
</evidence>
<feature type="transmembrane region" description="Helical" evidence="7">
    <location>
        <begin position="339"/>
        <end position="357"/>
    </location>
</feature>
<proteinExistence type="predicted"/>
<evidence type="ECO:0000256" key="2">
    <source>
        <dbReference type="ARBA" id="ARBA00022448"/>
    </source>
</evidence>
<gene>
    <name evidence="9" type="ORF">A5844_001830</name>
</gene>
<comment type="caution">
    <text evidence="9">The sequence shown here is derived from an EMBL/GenBank/DDBJ whole genome shotgun (WGS) entry which is preliminary data.</text>
</comment>
<dbReference type="PANTHER" id="PTHR43495:SF5">
    <property type="entry name" value="GAMMA-AMINOBUTYRIC ACID PERMEASE"/>
    <property type="match status" value="1"/>
</dbReference>
<comment type="subcellular location">
    <subcellularLocation>
        <location evidence="1">Membrane</location>
        <topology evidence="1">Multi-pass membrane protein</topology>
    </subcellularLocation>
</comment>
<feature type="transmembrane region" description="Helical" evidence="7">
    <location>
        <begin position="204"/>
        <end position="225"/>
    </location>
</feature>
<dbReference type="GO" id="GO:0006865">
    <property type="term" value="P:amino acid transport"/>
    <property type="evidence" value="ECO:0007669"/>
    <property type="project" value="UniProtKB-KW"/>
</dbReference>
<keyword evidence="6 7" id="KW-0472">Membrane</keyword>
<feature type="transmembrane region" description="Helical" evidence="7">
    <location>
        <begin position="96"/>
        <end position="120"/>
    </location>
</feature>
<evidence type="ECO:0000256" key="3">
    <source>
        <dbReference type="ARBA" id="ARBA00022692"/>
    </source>
</evidence>
<feature type="transmembrane region" description="Helical" evidence="7">
    <location>
        <begin position="283"/>
        <end position="308"/>
    </location>
</feature>
<evidence type="ECO:0000256" key="6">
    <source>
        <dbReference type="ARBA" id="ARBA00023136"/>
    </source>
</evidence>
<keyword evidence="10" id="KW-1185">Reference proteome</keyword>
<feature type="transmembrane region" description="Helical" evidence="7">
    <location>
        <begin position="13"/>
        <end position="32"/>
    </location>
</feature>
<keyword evidence="4" id="KW-0029">Amino-acid transport</keyword>
<evidence type="ECO:0000256" key="7">
    <source>
        <dbReference type="SAM" id="Phobius"/>
    </source>
</evidence>
<keyword evidence="2" id="KW-0813">Transport</keyword>
<dbReference type="GO" id="GO:0016020">
    <property type="term" value="C:membrane"/>
    <property type="evidence" value="ECO:0007669"/>
    <property type="project" value="UniProtKB-SubCell"/>
</dbReference>
<evidence type="ECO:0000313" key="10">
    <source>
        <dbReference type="Proteomes" id="UP000194933"/>
    </source>
</evidence>
<dbReference type="PANTHER" id="PTHR43495">
    <property type="entry name" value="GABA PERMEASE"/>
    <property type="match status" value="1"/>
</dbReference>
<evidence type="ECO:0000256" key="5">
    <source>
        <dbReference type="ARBA" id="ARBA00022989"/>
    </source>
</evidence>
<feature type="transmembrane region" description="Helical" evidence="7">
    <location>
        <begin position="126"/>
        <end position="144"/>
    </location>
</feature>
<dbReference type="STRING" id="1987383.A5844_001830"/>
<dbReference type="Pfam" id="PF00324">
    <property type="entry name" value="AA_permease"/>
    <property type="match status" value="1"/>
</dbReference>
<sequence>MEHTKEKTLKKQLNSRHITMLALGGAIGAGLFKGSGEAIGIAGPAVLLAFLIGGAILFIVMNGLGKLVLDGGDTHHGLSGLIRPYLGNHSADFVDWVYYSMWMINIIAEAVAAASFMQLWFPHVPAWFFILMLAILTTLINLYSVRLFAETEYWLAFAKISVIVLLIIFGLYLVGQQMLGTGVFPTLSQLTSHGGFTPHGLKGVISSLLVVIYSYGGSELIAITVSEADDPKKAIPKAIKGVMGRIVSFYLIPLFLLLILFPWKTLAGSSVSPFVMVFEQMNIPFAGDIVNFVIVLALFSSINSGVYASSRLLFFRLKDKKGNVNKLAKLNKHQVPQRSVFFCTSVLYIGVILSYFVGDKLFGYLAGSLSYTILVIWMMISAAAFHLALKKGTIKDKSFNLFALIALSLIFIGILMTNTLGVTILTALLYAMIFFSYQKKNDVFHLENESFSSVN</sequence>
<feature type="transmembrane region" description="Helical" evidence="7">
    <location>
        <begin position="38"/>
        <end position="60"/>
    </location>
</feature>
<dbReference type="EMBL" id="NGMO01000003">
    <property type="protein sequence ID" value="OTP10132.1"/>
    <property type="molecule type" value="Genomic_DNA"/>
</dbReference>
<dbReference type="PIRSF" id="PIRSF006060">
    <property type="entry name" value="AA_transporter"/>
    <property type="match status" value="1"/>
</dbReference>
<feature type="transmembrane region" description="Helical" evidence="7">
    <location>
        <begin position="246"/>
        <end position="263"/>
    </location>
</feature>
<evidence type="ECO:0000256" key="1">
    <source>
        <dbReference type="ARBA" id="ARBA00004141"/>
    </source>
</evidence>
<name>A0A242JY28_9ENTE</name>
<feature type="transmembrane region" description="Helical" evidence="7">
    <location>
        <begin position="401"/>
        <end position="434"/>
    </location>
</feature>
<keyword evidence="5 7" id="KW-1133">Transmembrane helix</keyword>
<feature type="domain" description="Amino acid permease/ SLC12A" evidence="8">
    <location>
        <begin position="17"/>
        <end position="430"/>
    </location>
</feature>
<feature type="transmembrane region" description="Helical" evidence="7">
    <location>
        <begin position="369"/>
        <end position="389"/>
    </location>
</feature>
<protein>
    <submittedName>
        <fullName evidence="9">Amino acid permease</fullName>
    </submittedName>
</protein>
<feature type="transmembrane region" description="Helical" evidence="7">
    <location>
        <begin position="156"/>
        <end position="175"/>
    </location>
</feature>
<dbReference type="Proteomes" id="UP000194933">
    <property type="component" value="Unassembled WGS sequence"/>
</dbReference>
<keyword evidence="3 7" id="KW-0812">Transmembrane</keyword>
<organism evidence="9 10">
    <name type="scientific">Candidatus Enterococcus wittei</name>
    <dbReference type="NCBI Taxonomy" id="1987383"/>
    <lineage>
        <taxon>Bacteria</taxon>
        <taxon>Bacillati</taxon>
        <taxon>Bacillota</taxon>
        <taxon>Bacilli</taxon>
        <taxon>Lactobacillales</taxon>
        <taxon>Enterococcaceae</taxon>
        <taxon>Enterococcus</taxon>
    </lineage>
</organism>
<accession>A0A242JY28</accession>
<dbReference type="Gene3D" id="1.20.1740.10">
    <property type="entry name" value="Amino acid/polyamine transporter I"/>
    <property type="match status" value="1"/>
</dbReference>
<evidence type="ECO:0000256" key="4">
    <source>
        <dbReference type="ARBA" id="ARBA00022970"/>
    </source>
</evidence>
<dbReference type="RefSeq" id="WP_086284909.1">
    <property type="nucleotide sequence ID" value="NZ_NGMO01000003.1"/>
</dbReference>
<dbReference type="GO" id="GO:0055085">
    <property type="term" value="P:transmembrane transport"/>
    <property type="evidence" value="ECO:0007669"/>
    <property type="project" value="InterPro"/>
</dbReference>